<sequence>MPAPEKPFRPYLERFRDTQGPGDQRPTAAEVVRDQHGEGKLHGKVILITGGTGGLGLESAKALQLTGAKIFVTARSEEKGKAAVEALSQNETAVAPEFIVMDLASAKSIRSAVAHFSARSPRLDFLITNAGIMATPYGLTEDGHELQLGSNHFGHFLLFRLLEPVLAASGTATTPSRVIALSSAGHRFGQFRFDDMNFEKGPYDPLAAYAQSKLANIWMANAIDRHYAPKIRGLSVHPGTILETGITRHFEADTLSSAGDLEHFNKTGCNVSQGAATTVWAVFEPRFNEYGGVHLAEVGEARPVKDGEPINVPAYAPYAYDPEGEERLWELSNRAVGLSAD</sequence>
<dbReference type="PANTHER" id="PTHR24320:SF272">
    <property type="entry name" value="NAD(P)-BINDING ROSSMANN-FOLD SUPERFAMILY PROTEIN"/>
    <property type="match status" value="1"/>
</dbReference>
<dbReference type="InterPro" id="IPR002347">
    <property type="entry name" value="SDR_fam"/>
</dbReference>
<dbReference type="Gene3D" id="3.40.50.720">
    <property type="entry name" value="NAD(P)-binding Rossmann-like Domain"/>
    <property type="match status" value="1"/>
</dbReference>
<dbReference type="Proteomes" id="UP000803884">
    <property type="component" value="Unassembled WGS sequence"/>
</dbReference>
<dbReference type="InterPro" id="IPR036291">
    <property type="entry name" value="NAD(P)-bd_dom_sf"/>
</dbReference>
<dbReference type="AlphaFoldDB" id="A0AB34KH93"/>
<dbReference type="GO" id="GO:0016491">
    <property type="term" value="F:oxidoreductase activity"/>
    <property type="evidence" value="ECO:0007669"/>
    <property type="project" value="UniProtKB-KW"/>
</dbReference>
<comment type="similarity">
    <text evidence="1">Belongs to the short-chain dehydrogenases/reductases (SDR) family.</text>
</comment>
<dbReference type="RefSeq" id="XP_069227219.1">
    <property type="nucleotide sequence ID" value="XM_069375904.1"/>
</dbReference>
<evidence type="ECO:0000256" key="1">
    <source>
        <dbReference type="ARBA" id="ARBA00006484"/>
    </source>
</evidence>
<name>A0AB34KH93_9PEZI</name>
<evidence type="ECO:0008006" key="5">
    <source>
        <dbReference type="Google" id="ProtNLM"/>
    </source>
</evidence>
<organism evidence="3 4">
    <name type="scientific">Cladosporium halotolerans</name>
    <dbReference type="NCBI Taxonomy" id="1052096"/>
    <lineage>
        <taxon>Eukaryota</taxon>
        <taxon>Fungi</taxon>
        <taxon>Dikarya</taxon>
        <taxon>Ascomycota</taxon>
        <taxon>Pezizomycotina</taxon>
        <taxon>Dothideomycetes</taxon>
        <taxon>Dothideomycetidae</taxon>
        <taxon>Cladosporiales</taxon>
        <taxon>Cladosporiaceae</taxon>
        <taxon>Cladosporium</taxon>
    </lineage>
</organism>
<comment type="caution">
    <text evidence="3">The sequence shown here is derived from an EMBL/GenBank/DDBJ whole genome shotgun (WGS) entry which is preliminary data.</text>
</comment>
<keyword evidence="4" id="KW-1185">Reference proteome</keyword>
<proteinExistence type="inferred from homology"/>
<evidence type="ECO:0000313" key="4">
    <source>
        <dbReference type="Proteomes" id="UP000803884"/>
    </source>
</evidence>
<keyword evidence="2" id="KW-0560">Oxidoreductase</keyword>
<dbReference type="GeneID" id="96008742"/>
<accession>A0AB34KH93</accession>
<dbReference type="PANTHER" id="PTHR24320">
    <property type="entry name" value="RETINOL DEHYDROGENASE"/>
    <property type="match status" value="1"/>
</dbReference>
<dbReference type="SUPFAM" id="SSF51735">
    <property type="entry name" value="NAD(P)-binding Rossmann-fold domains"/>
    <property type="match status" value="1"/>
</dbReference>
<dbReference type="PRINTS" id="PR00081">
    <property type="entry name" value="GDHRDH"/>
</dbReference>
<gene>
    <name evidence="3" type="ORF">WHR41_07299</name>
</gene>
<reference evidence="3 4" key="1">
    <citation type="journal article" date="2020" name="Microbiol. Resour. Announc.">
        <title>Draft Genome Sequence of a Cladosporium Species Isolated from the Mesophotic Ascidian Didemnum maculosum.</title>
        <authorList>
            <person name="Gioti A."/>
            <person name="Siaperas R."/>
            <person name="Nikolaivits E."/>
            <person name="Le Goff G."/>
            <person name="Ouazzani J."/>
            <person name="Kotoulas G."/>
            <person name="Topakas E."/>
        </authorList>
    </citation>
    <scope>NUCLEOTIDE SEQUENCE [LARGE SCALE GENOMIC DNA]</scope>
    <source>
        <strain evidence="3 4">TM138-S3</strain>
    </source>
</reference>
<evidence type="ECO:0000313" key="3">
    <source>
        <dbReference type="EMBL" id="KAL1584113.1"/>
    </source>
</evidence>
<dbReference type="EMBL" id="JAAQHG020000028">
    <property type="protein sequence ID" value="KAL1584113.1"/>
    <property type="molecule type" value="Genomic_DNA"/>
</dbReference>
<evidence type="ECO:0000256" key="2">
    <source>
        <dbReference type="ARBA" id="ARBA00023002"/>
    </source>
</evidence>
<dbReference type="Pfam" id="PF00106">
    <property type="entry name" value="adh_short"/>
    <property type="match status" value="1"/>
</dbReference>
<protein>
    <recommendedName>
        <fullName evidence="5">NAD(P)-binding protein</fullName>
    </recommendedName>
</protein>